<feature type="compositionally biased region" description="Polar residues" evidence="2">
    <location>
        <begin position="90"/>
        <end position="102"/>
    </location>
</feature>
<gene>
    <name evidence="3" type="ORF">HS088_TW09G00868</name>
</gene>
<proteinExistence type="inferred from homology"/>
<feature type="compositionally biased region" description="Polar residues" evidence="2">
    <location>
        <begin position="246"/>
        <end position="256"/>
    </location>
</feature>
<protein>
    <submittedName>
        <fullName evidence="3">Uncharacterized protein</fullName>
    </submittedName>
</protein>
<dbReference type="AlphaFoldDB" id="A0A7J7D938"/>
<evidence type="ECO:0000313" key="3">
    <source>
        <dbReference type="EMBL" id="KAF5742808.1"/>
    </source>
</evidence>
<comment type="caution">
    <text evidence="3">The sequence shown here is derived from an EMBL/GenBank/DDBJ whole genome shotgun (WGS) entry which is preliminary data.</text>
</comment>
<evidence type="ECO:0000256" key="2">
    <source>
        <dbReference type="SAM" id="MobiDB-lite"/>
    </source>
</evidence>
<dbReference type="FunCoup" id="A0A7J7D938">
    <property type="interactions" value="135"/>
</dbReference>
<feature type="compositionally biased region" description="Low complexity" evidence="2">
    <location>
        <begin position="72"/>
        <end position="81"/>
    </location>
</feature>
<dbReference type="GO" id="GO:0005880">
    <property type="term" value="C:nuclear microtubule"/>
    <property type="evidence" value="ECO:0007669"/>
    <property type="project" value="TreeGrafter"/>
</dbReference>
<organism evidence="3 4">
    <name type="scientific">Tripterygium wilfordii</name>
    <name type="common">Thunder God vine</name>
    <dbReference type="NCBI Taxonomy" id="458696"/>
    <lineage>
        <taxon>Eukaryota</taxon>
        <taxon>Viridiplantae</taxon>
        <taxon>Streptophyta</taxon>
        <taxon>Embryophyta</taxon>
        <taxon>Tracheophyta</taxon>
        <taxon>Spermatophyta</taxon>
        <taxon>Magnoliopsida</taxon>
        <taxon>eudicotyledons</taxon>
        <taxon>Gunneridae</taxon>
        <taxon>Pentapetalae</taxon>
        <taxon>rosids</taxon>
        <taxon>fabids</taxon>
        <taxon>Celastrales</taxon>
        <taxon>Celastraceae</taxon>
        <taxon>Tripterygium</taxon>
    </lineage>
</organism>
<accession>A0A7J7D938</accession>
<feature type="region of interest" description="Disordered" evidence="2">
    <location>
        <begin position="207"/>
        <end position="256"/>
    </location>
</feature>
<comment type="similarity">
    <text evidence="1">Belongs to the QWRF family.</text>
</comment>
<dbReference type="InterPro" id="IPR007573">
    <property type="entry name" value="QWRF"/>
</dbReference>
<feature type="compositionally biased region" description="Low complexity" evidence="2">
    <location>
        <begin position="213"/>
        <end position="230"/>
    </location>
</feature>
<dbReference type="Pfam" id="PF04484">
    <property type="entry name" value="QWRF"/>
    <property type="match status" value="1"/>
</dbReference>
<dbReference type="InParanoid" id="A0A7J7D938"/>
<dbReference type="GO" id="GO:0005737">
    <property type="term" value="C:cytoplasm"/>
    <property type="evidence" value="ECO:0007669"/>
    <property type="project" value="TreeGrafter"/>
</dbReference>
<evidence type="ECO:0000256" key="1">
    <source>
        <dbReference type="ARBA" id="ARBA00010016"/>
    </source>
</evidence>
<dbReference type="PANTHER" id="PTHR31807:SF6">
    <property type="entry name" value="PROTEIN ENDOSPERM DEFECTIVE 1-RELATED"/>
    <property type="match status" value="1"/>
</dbReference>
<dbReference type="GO" id="GO:0051225">
    <property type="term" value="P:spindle assembly"/>
    <property type="evidence" value="ECO:0007669"/>
    <property type="project" value="TreeGrafter"/>
</dbReference>
<dbReference type="EMBL" id="JAAARO010000009">
    <property type="protein sequence ID" value="KAF5742808.1"/>
    <property type="molecule type" value="Genomic_DNA"/>
</dbReference>
<sequence length="441" mass="47759">MEETMVDVRAADVVAEGCNRTATTMAVAHPHPPRRPRVREVSSRFMSPVASFSSSGDLHLHALKSPLPNLNRQRSSSAQRQRPLDENSAVVDSTSETPIQRRQPSRAVIKLFKDNGGGGGRYGGNKVFTPSRPDTPTVTATASSTSSRLRPMLQRSTSSAAEKLLHSSGIGLSNTGNNLRSSMPEGAEMLPTVSGRLLTERNINKLNVTGGDSLKPSSSPCSRSLNFPSSTGENPTFHHSIKGSERPTSALSKSQPNSVKMAALSLPPVPPQAKLGIDAIPKKARKVSSHQEDVHSLRMLHNHYLQWRYANAKAEASMQAQKRGAEMPYLEEWSAFEEDYVVSLSEAIQALLNASVQIPVGGNVRVDIREVEKALSSAAKLMETVMLNVQGFMPKAEEIEKLISELAKVTDGEKALIEESGSLLSKTYASQVCLKILLSFS</sequence>
<name>A0A7J7D938_TRIWF</name>
<feature type="region of interest" description="Disordered" evidence="2">
    <location>
        <begin position="66"/>
        <end position="152"/>
    </location>
</feature>
<keyword evidence="4" id="KW-1185">Reference proteome</keyword>
<dbReference type="Proteomes" id="UP000593562">
    <property type="component" value="Unassembled WGS sequence"/>
</dbReference>
<reference evidence="3 4" key="1">
    <citation type="journal article" date="2020" name="Nat. Commun.">
        <title>Genome of Tripterygium wilfordii and identification of cytochrome P450 involved in triptolide biosynthesis.</title>
        <authorList>
            <person name="Tu L."/>
            <person name="Su P."/>
            <person name="Zhang Z."/>
            <person name="Gao L."/>
            <person name="Wang J."/>
            <person name="Hu T."/>
            <person name="Zhou J."/>
            <person name="Zhang Y."/>
            <person name="Zhao Y."/>
            <person name="Liu Y."/>
            <person name="Song Y."/>
            <person name="Tong Y."/>
            <person name="Lu Y."/>
            <person name="Yang J."/>
            <person name="Xu C."/>
            <person name="Jia M."/>
            <person name="Peters R.J."/>
            <person name="Huang L."/>
            <person name="Gao W."/>
        </authorList>
    </citation>
    <scope>NUCLEOTIDE SEQUENCE [LARGE SCALE GENOMIC DNA]</scope>
    <source>
        <strain evidence="4">cv. XIE 37</strain>
        <tissue evidence="3">Leaf</tissue>
    </source>
</reference>
<dbReference type="GO" id="GO:0008017">
    <property type="term" value="F:microtubule binding"/>
    <property type="evidence" value="ECO:0007669"/>
    <property type="project" value="TreeGrafter"/>
</dbReference>
<evidence type="ECO:0000313" key="4">
    <source>
        <dbReference type="Proteomes" id="UP000593562"/>
    </source>
</evidence>
<feature type="compositionally biased region" description="Low complexity" evidence="2">
    <location>
        <begin position="137"/>
        <end position="147"/>
    </location>
</feature>
<dbReference type="PANTHER" id="PTHR31807">
    <property type="entry name" value="AUGMIN FAMILY MEMBER"/>
    <property type="match status" value="1"/>
</dbReference>